<dbReference type="Pfam" id="PF00378">
    <property type="entry name" value="ECH_1"/>
    <property type="match status" value="2"/>
</dbReference>
<proteinExistence type="predicted"/>
<dbReference type="Proteomes" id="UP001172681">
    <property type="component" value="Unassembled WGS sequence"/>
</dbReference>
<dbReference type="PANTHER" id="PTHR43684:SF3">
    <property type="entry name" value="PEROXISOMAL D3,D2-ENOYL-COA ISOMERASE"/>
    <property type="match status" value="1"/>
</dbReference>
<name>A0AA38Y4E2_9EURO</name>
<sequence length="308" mass="34405">MATPSGYKYTDIVFEIRGQIGMIKFNRPKSLNSLGGNLRMDILTALRELNEHPDTVFTVITGEGRFFCSGADVLAEGKQTPVSYPSPAAKKVAYMARFSEGIMFEYAFLPASRSHHTAVELMRSMINHKKVLVVALNGPAVGAGAAWFPPVADILLASTSSYLQTPFSQLGLVPEFGSAIHFASSTGVHRSNDFFMFGRKCSVEELAQWGIVNRVFPVTNFHQNVQAFLEEQLRVNDGKSMMEVKRLQNGPLRDQRLLAVHEAADALAERFVEDAPTKRFQQQRDMLRGEFALKHCPMQFTIRKLTDQ</sequence>
<evidence type="ECO:0000313" key="1">
    <source>
        <dbReference type="EMBL" id="KAJ9634831.1"/>
    </source>
</evidence>
<dbReference type="CDD" id="cd06558">
    <property type="entry name" value="crotonase-like"/>
    <property type="match status" value="1"/>
</dbReference>
<comment type="caution">
    <text evidence="1">The sequence shown here is derived from an EMBL/GenBank/DDBJ whole genome shotgun (WGS) entry which is preliminary data.</text>
</comment>
<dbReference type="InterPro" id="IPR051053">
    <property type="entry name" value="ECH/Chromodomain_protein"/>
</dbReference>
<dbReference type="GO" id="GO:0006635">
    <property type="term" value="P:fatty acid beta-oxidation"/>
    <property type="evidence" value="ECO:0007669"/>
    <property type="project" value="TreeGrafter"/>
</dbReference>
<organism evidence="1 2">
    <name type="scientific">Knufia peltigerae</name>
    <dbReference type="NCBI Taxonomy" id="1002370"/>
    <lineage>
        <taxon>Eukaryota</taxon>
        <taxon>Fungi</taxon>
        <taxon>Dikarya</taxon>
        <taxon>Ascomycota</taxon>
        <taxon>Pezizomycotina</taxon>
        <taxon>Eurotiomycetes</taxon>
        <taxon>Chaetothyriomycetidae</taxon>
        <taxon>Chaetothyriales</taxon>
        <taxon>Trichomeriaceae</taxon>
        <taxon>Knufia</taxon>
    </lineage>
</organism>
<dbReference type="Gene3D" id="3.90.226.10">
    <property type="entry name" value="2-enoyl-CoA Hydratase, Chain A, domain 1"/>
    <property type="match status" value="1"/>
</dbReference>
<protein>
    <submittedName>
        <fullName evidence="1">Uncharacterized protein</fullName>
    </submittedName>
</protein>
<dbReference type="InterPro" id="IPR001753">
    <property type="entry name" value="Enoyl-CoA_hydra/iso"/>
</dbReference>
<dbReference type="GO" id="GO:0005782">
    <property type="term" value="C:peroxisomal matrix"/>
    <property type="evidence" value="ECO:0007669"/>
    <property type="project" value="TreeGrafter"/>
</dbReference>
<evidence type="ECO:0000313" key="2">
    <source>
        <dbReference type="Proteomes" id="UP001172681"/>
    </source>
</evidence>
<keyword evidence="2" id="KW-1185">Reference proteome</keyword>
<reference evidence="1" key="1">
    <citation type="submission" date="2022-10" db="EMBL/GenBank/DDBJ databases">
        <title>Culturing micro-colonial fungi from biological soil crusts in the Mojave desert and describing Neophaeococcomyces mojavensis, and introducing the new genera and species Taxawa tesnikishii.</title>
        <authorList>
            <person name="Kurbessoian T."/>
            <person name="Stajich J.E."/>
        </authorList>
    </citation>
    <scope>NUCLEOTIDE SEQUENCE</scope>
    <source>
        <strain evidence="1">TK_35</strain>
    </source>
</reference>
<dbReference type="PANTHER" id="PTHR43684">
    <property type="match status" value="1"/>
</dbReference>
<gene>
    <name evidence="1" type="ORF">H2204_006064</name>
</gene>
<accession>A0AA38Y4E2</accession>
<dbReference type="AlphaFoldDB" id="A0AA38Y4E2"/>
<dbReference type="EMBL" id="JAPDRN010000036">
    <property type="protein sequence ID" value="KAJ9634831.1"/>
    <property type="molecule type" value="Genomic_DNA"/>
</dbReference>
<dbReference type="SUPFAM" id="SSF52096">
    <property type="entry name" value="ClpP/crotonase"/>
    <property type="match status" value="1"/>
</dbReference>
<dbReference type="InterPro" id="IPR029045">
    <property type="entry name" value="ClpP/crotonase-like_dom_sf"/>
</dbReference>